<feature type="region of interest" description="Disordered" evidence="1">
    <location>
        <begin position="46"/>
        <end position="68"/>
    </location>
</feature>
<reference evidence="2 3" key="1">
    <citation type="journal article" date="2014" name="Am. J. Bot.">
        <title>Genome assembly and annotation for red clover (Trifolium pratense; Fabaceae).</title>
        <authorList>
            <person name="Istvanek J."/>
            <person name="Jaros M."/>
            <person name="Krenek A."/>
            <person name="Repkova J."/>
        </authorList>
    </citation>
    <scope>NUCLEOTIDE SEQUENCE [LARGE SCALE GENOMIC DNA]</scope>
    <source>
        <strain evidence="3">cv. Tatra</strain>
        <tissue evidence="2">Young leaves</tissue>
    </source>
</reference>
<name>A0A2K3L4H6_TRIPR</name>
<dbReference type="AlphaFoldDB" id="A0A2K3L4H6"/>
<accession>A0A2K3L4H6</accession>
<evidence type="ECO:0000313" key="2">
    <source>
        <dbReference type="EMBL" id="PNX73436.1"/>
    </source>
</evidence>
<reference evidence="2 3" key="2">
    <citation type="journal article" date="2017" name="Front. Plant Sci.">
        <title>Gene Classification and Mining of Molecular Markers Useful in Red Clover (Trifolium pratense) Breeding.</title>
        <authorList>
            <person name="Istvanek J."/>
            <person name="Dluhosova J."/>
            <person name="Dluhos P."/>
            <person name="Patkova L."/>
            <person name="Nedelnik J."/>
            <person name="Repkova J."/>
        </authorList>
    </citation>
    <scope>NUCLEOTIDE SEQUENCE [LARGE SCALE GENOMIC DNA]</scope>
    <source>
        <strain evidence="3">cv. Tatra</strain>
        <tissue evidence="2">Young leaves</tissue>
    </source>
</reference>
<dbReference type="EMBL" id="ASHM01026044">
    <property type="protein sequence ID" value="PNX73436.1"/>
    <property type="molecule type" value="Genomic_DNA"/>
</dbReference>
<evidence type="ECO:0000313" key="3">
    <source>
        <dbReference type="Proteomes" id="UP000236291"/>
    </source>
</evidence>
<proteinExistence type="predicted"/>
<evidence type="ECO:0000256" key="1">
    <source>
        <dbReference type="SAM" id="MobiDB-lite"/>
    </source>
</evidence>
<dbReference type="Proteomes" id="UP000236291">
    <property type="component" value="Unassembled WGS sequence"/>
</dbReference>
<comment type="caution">
    <text evidence="2">The sequence shown here is derived from an EMBL/GenBank/DDBJ whole genome shotgun (WGS) entry which is preliminary data.</text>
</comment>
<protein>
    <submittedName>
        <fullName evidence="2">Uncharacterized protein</fullName>
    </submittedName>
</protein>
<organism evidence="2 3">
    <name type="scientific">Trifolium pratense</name>
    <name type="common">Red clover</name>
    <dbReference type="NCBI Taxonomy" id="57577"/>
    <lineage>
        <taxon>Eukaryota</taxon>
        <taxon>Viridiplantae</taxon>
        <taxon>Streptophyta</taxon>
        <taxon>Embryophyta</taxon>
        <taxon>Tracheophyta</taxon>
        <taxon>Spermatophyta</taxon>
        <taxon>Magnoliopsida</taxon>
        <taxon>eudicotyledons</taxon>
        <taxon>Gunneridae</taxon>
        <taxon>Pentapetalae</taxon>
        <taxon>rosids</taxon>
        <taxon>fabids</taxon>
        <taxon>Fabales</taxon>
        <taxon>Fabaceae</taxon>
        <taxon>Papilionoideae</taxon>
        <taxon>50 kb inversion clade</taxon>
        <taxon>NPAAA clade</taxon>
        <taxon>Hologalegina</taxon>
        <taxon>IRL clade</taxon>
        <taxon>Trifolieae</taxon>
        <taxon>Trifolium</taxon>
    </lineage>
</organism>
<sequence length="68" mass="7429">MDQDNNIPCAFSSMNPTSGVTLGVIGSTSVDKQVEVWDAARANFGLNSDQNMDPKKARRLLTKSQFQP</sequence>
<gene>
    <name evidence="2" type="ORF">L195_g029338</name>
</gene>